<name>A0ABV5LR14_9ACTN</name>
<accession>A0ABV5LR14</accession>
<dbReference type="InterPro" id="IPR024072">
    <property type="entry name" value="DHFR-like_dom_sf"/>
</dbReference>
<dbReference type="InterPro" id="IPR002734">
    <property type="entry name" value="RibDG_C"/>
</dbReference>
<evidence type="ECO:0000313" key="2">
    <source>
        <dbReference type="EMBL" id="MFB9376516.1"/>
    </source>
</evidence>
<dbReference type="InterPro" id="IPR050765">
    <property type="entry name" value="Riboflavin_Biosynth_HTPR"/>
</dbReference>
<dbReference type="Gene3D" id="3.40.430.10">
    <property type="entry name" value="Dihydrofolate Reductase, subunit A"/>
    <property type="match status" value="1"/>
</dbReference>
<sequence>MTTVVYYTASTLNGFLATEEDSLDWLFAVPGADEAASGTSAGFAALMARTGVLVEGSTTYEWVLRHEDLLAQPHRWREFYGDRPTFVFTRRDLPRPAGADVRLVSGTVAEHWAEIEAAAVGRDVWVVGGGDLAGQFADAGRLDEIQVSVAPVTLTSGRPLLPRTITAERLHLREVRQAGQFAELVYDVRARPAEGRP</sequence>
<dbReference type="Pfam" id="PF01872">
    <property type="entry name" value="RibD_C"/>
    <property type="match status" value="1"/>
</dbReference>
<protein>
    <submittedName>
        <fullName evidence="2">Dihydrofolate reductase family protein</fullName>
    </submittedName>
</protein>
<comment type="caution">
    <text evidence="2">The sequence shown here is derived from an EMBL/GenBank/DDBJ whole genome shotgun (WGS) entry which is preliminary data.</text>
</comment>
<reference evidence="2 3" key="1">
    <citation type="submission" date="2024-09" db="EMBL/GenBank/DDBJ databases">
        <authorList>
            <person name="Sun Q."/>
            <person name="Mori K."/>
        </authorList>
    </citation>
    <scope>NUCLEOTIDE SEQUENCE [LARGE SCALE GENOMIC DNA]</scope>
    <source>
        <strain evidence="2 3">TISTR 1856</strain>
    </source>
</reference>
<proteinExistence type="predicted"/>
<gene>
    <name evidence="2" type="ORF">ACFFVI_06005</name>
</gene>
<dbReference type="RefSeq" id="WP_380138207.1">
    <property type="nucleotide sequence ID" value="NZ_JBHLUI010000009.1"/>
</dbReference>
<evidence type="ECO:0000313" key="3">
    <source>
        <dbReference type="Proteomes" id="UP001589748"/>
    </source>
</evidence>
<dbReference type="PANTHER" id="PTHR38011">
    <property type="entry name" value="DIHYDROFOLATE REDUCTASE FAMILY PROTEIN (AFU_ORTHOLOGUE AFUA_8G06820)"/>
    <property type="match status" value="1"/>
</dbReference>
<organism evidence="2 3">
    <name type="scientific">Kineococcus gynurae</name>
    <dbReference type="NCBI Taxonomy" id="452979"/>
    <lineage>
        <taxon>Bacteria</taxon>
        <taxon>Bacillati</taxon>
        <taxon>Actinomycetota</taxon>
        <taxon>Actinomycetes</taxon>
        <taxon>Kineosporiales</taxon>
        <taxon>Kineosporiaceae</taxon>
        <taxon>Kineococcus</taxon>
    </lineage>
</organism>
<feature type="domain" description="Bacterial bifunctional deaminase-reductase C-terminal" evidence="1">
    <location>
        <begin position="83"/>
        <end position="178"/>
    </location>
</feature>
<dbReference type="SUPFAM" id="SSF53597">
    <property type="entry name" value="Dihydrofolate reductase-like"/>
    <property type="match status" value="1"/>
</dbReference>
<dbReference type="Proteomes" id="UP001589748">
    <property type="component" value="Unassembled WGS sequence"/>
</dbReference>
<dbReference type="EMBL" id="JBHMDM010000003">
    <property type="protein sequence ID" value="MFB9376516.1"/>
    <property type="molecule type" value="Genomic_DNA"/>
</dbReference>
<keyword evidence="3" id="KW-1185">Reference proteome</keyword>
<dbReference type="PANTHER" id="PTHR38011:SF11">
    <property type="entry name" value="2,5-DIAMINO-6-RIBOSYLAMINO-4(3H)-PYRIMIDINONE 5'-PHOSPHATE REDUCTASE"/>
    <property type="match status" value="1"/>
</dbReference>
<evidence type="ECO:0000259" key="1">
    <source>
        <dbReference type="Pfam" id="PF01872"/>
    </source>
</evidence>